<dbReference type="InterPro" id="IPR015424">
    <property type="entry name" value="PyrdxlP-dep_Trfase"/>
</dbReference>
<dbReference type="InterPro" id="IPR005814">
    <property type="entry name" value="Aminotrans_3"/>
</dbReference>
<evidence type="ECO:0000256" key="3">
    <source>
        <dbReference type="ARBA" id="ARBA00022679"/>
    </source>
</evidence>
<dbReference type="Pfam" id="PF00202">
    <property type="entry name" value="Aminotran_3"/>
    <property type="match status" value="1"/>
</dbReference>
<dbReference type="GO" id="GO:0030170">
    <property type="term" value="F:pyridoxal phosphate binding"/>
    <property type="evidence" value="ECO:0007669"/>
    <property type="project" value="InterPro"/>
</dbReference>
<keyword evidence="4 5" id="KW-0663">Pyridoxal phosphate</keyword>
<dbReference type="OrthoDB" id="9801052at2"/>
<dbReference type="PROSITE" id="PS00600">
    <property type="entry name" value="AA_TRANSFER_CLASS_3"/>
    <property type="match status" value="1"/>
</dbReference>
<dbReference type="InterPro" id="IPR015422">
    <property type="entry name" value="PyrdxlP-dep_Trfase_small"/>
</dbReference>
<sequence length="400" mass="43989">MLSNRQLFLLNTAQTSNSPRLIEVERAEGCYLYGPGGKAYIDLVSGFAVSNIGHRHPKVLEAISEQLAKYLHVTVYGEFVQAPQVMLATKLLDVLPGRLDSVYFTNSGTEATEGAMKIAKKFTGRREIIAAEKAYHGSTQGALSLIGNTEYHKAYAPLLPEIRFISYNDPKDVERITSATAAVVLEAVQGEAGIRIPDREYIQAVRKRCDETGTLLIFDEIQTGFGRTGRLFAFEHYAIVPDILLLAKGMGGGMPIGAFVARKEVMDVIKDNPMLGHITTFGGHPVSCAAALASLHVILDNRLAADAERKAQLFRQYLRHPVVREIRGIGLMMALQLDSFAQVERVSTYCAANGVIIDWFLHCETALRIAPPLTIDDHEIRQACDVIRAALDNCLHDPAQ</sequence>
<keyword evidence="3 6" id="KW-0808">Transferase</keyword>
<organism evidence="6 7">
    <name type="scientific">Parapedobacter composti</name>
    <dbReference type="NCBI Taxonomy" id="623281"/>
    <lineage>
        <taxon>Bacteria</taxon>
        <taxon>Pseudomonadati</taxon>
        <taxon>Bacteroidota</taxon>
        <taxon>Sphingobacteriia</taxon>
        <taxon>Sphingobacteriales</taxon>
        <taxon>Sphingobacteriaceae</taxon>
        <taxon>Parapedobacter</taxon>
    </lineage>
</organism>
<dbReference type="PIRSF" id="PIRSF000521">
    <property type="entry name" value="Transaminase_4ab_Lys_Orn"/>
    <property type="match status" value="1"/>
</dbReference>
<dbReference type="FunFam" id="3.40.640.10:FF:000004">
    <property type="entry name" value="Acetylornithine aminotransferase"/>
    <property type="match status" value="1"/>
</dbReference>
<dbReference type="AlphaFoldDB" id="A0A1I1EDF2"/>
<dbReference type="Gene3D" id="3.90.1150.10">
    <property type="entry name" value="Aspartate Aminotransferase, domain 1"/>
    <property type="match status" value="1"/>
</dbReference>
<keyword evidence="7" id="KW-1185">Reference proteome</keyword>
<dbReference type="InterPro" id="IPR015421">
    <property type="entry name" value="PyrdxlP-dep_Trfase_major"/>
</dbReference>
<dbReference type="Gene3D" id="3.40.640.10">
    <property type="entry name" value="Type I PLP-dependent aspartate aminotransferase-like (Major domain)"/>
    <property type="match status" value="1"/>
</dbReference>
<keyword evidence="2 6" id="KW-0032">Aminotransferase</keyword>
<dbReference type="GO" id="GO:0042802">
    <property type="term" value="F:identical protein binding"/>
    <property type="evidence" value="ECO:0007669"/>
    <property type="project" value="TreeGrafter"/>
</dbReference>
<dbReference type="STRING" id="623281.SAMN05421747_101484"/>
<evidence type="ECO:0000256" key="5">
    <source>
        <dbReference type="RuleBase" id="RU003560"/>
    </source>
</evidence>
<reference evidence="6 7" key="1">
    <citation type="submission" date="2016-10" db="EMBL/GenBank/DDBJ databases">
        <authorList>
            <person name="de Groot N.N."/>
        </authorList>
    </citation>
    <scope>NUCLEOTIDE SEQUENCE [LARGE SCALE GENOMIC DNA]</scope>
    <source>
        <strain evidence="6 7">DSM 22900</strain>
    </source>
</reference>
<dbReference type="GO" id="GO:0008483">
    <property type="term" value="F:transaminase activity"/>
    <property type="evidence" value="ECO:0007669"/>
    <property type="project" value="UniProtKB-KW"/>
</dbReference>
<dbReference type="InterPro" id="IPR049704">
    <property type="entry name" value="Aminotrans_3_PPA_site"/>
</dbReference>
<dbReference type="PANTHER" id="PTHR11986:SF79">
    <property type="entry name" value="ACETYLORNITHINE AMINOTRANSFERASE, MITOCHONDRIAL"/>
    <property type="match status" value="1"/>
</dbReference>
<dbReference type="EMBL" id="FOLL01000001">
    <property type="protein sequence ID" value="SFB84612.1"/>
    <property type="molecule type" value="Genomic_DNA"/>
</dbReference>
<proteinExistence type="inferred from homology"/>
<name>A0A1I1EDF2_9SPHI</name>
<evidence type="ECO:0000256" key="4">
    <source>
        <dbReference type="ARBA" id="ARBA00022898"/>
    </source>
</evidence>
<dbReference type="RefSeq" id="WP_090970648.1">
    <property type="nucleotide sequence ID" value="NZ_FOLL01000001.1"/>
</dbReference>
<dbReference type="InterPro" id="IPR050103">
    <property type="entry name" value="Class-III_PLP-dep_AT"/>
</dbReference>
<dbReference type="PANTHER" id="PTHR11986">
    <property type="entry name" value="AMINOTRANSFERASE CLASS III"/>
    <property type="match status" value="1"/>
</dbReference>
<dbReference type="Proteomes" id="UP000199577">
    <property type="component" value="Unassembled WGS sequence"/>
</dbReference>
<comment type="cofactor">
    <cofactor evidence="1">
        <name>pyridoxal 5'-phosphate</name>
        <dbReference type="ChEBI" id="CHEBI:597326"/>
    </cofactor>
</comment>
<accession>A0A1I1EDF2</accession>
<evidence type="ECO:0000313" key="6">
    <source>
        <dbReference type="EMBL" id="SFB84612.1"/>
    </source>
</evidence>
<evidence type="ECO:0000313" key="7">
    <source>
        <dbReference type="Proteomes" id="UP000199577"/>
    </source>
</evidence>
<evidence type="ECO:0000256" key="1">
    <source>
        <dbReference type="ARBA" id="ARBA00001933"/>
    </source>
</evidence>
<evidence type="ECO:0000256" key="2">
    <source>
        <dbReference type="ARBA" id="ARBA00022576"/>
    </source>
</evidence>
<dbReference type="SUPFAM" id="SSF53383">
    <property type="entry name" value="PLP-dependent transferases"/>
    <property type="match status" value="1"/>
</dbReference>
<gene>
    <name evidence="6" type="ORF">SAMN05421747_101484</name>
</gene>
<comment type="similarity">
    <text evidence="5">Belongs to the class-III pyridoxal-phosphate-dependent aminotransferase family.</text>
</comment>
<dbReference type="CDD" id="cd00610">
    <property type="entry name" value="OAT_like"/>
    <property type="match status" value="1"/>
</dbReference>
<protein>
    <submittedName>
        <fullName evidence="6">Acetylornithine/succinyldiaminopimelate/putrescine aminotransferase</fullName>
    </submittedName>
</protein>